<feature type="transmembrane region" description="Helical" evidence="8">
    <location>
        <begin position="97"/>
        <end position="120"/>
    </location>
</feature>
<feature type="transmembrane region" description="Helical" evidence="8">
    <location>
        <begin position="20"/>
        <end position="42"/>
    </location>
</feature>
<dbReference type="GO" id="GO:0008360">
    <property type="term" value="P:regulation of cell shape"/>
    <property type="evidence" value="ECO:0007669"/>
    <property type="project" value="UniProtKB-KW"/>
</dbReference>
<proteinExistence type="inferred from homology"/>
<evidence type="ECO:0000256" key="7">
    <source>
        <dbReference type="ARBA" id="ARBA00023136"/>
    </source>
</evidence>
<evidence type="ECO:0000256" key="1">
    <source>
        <dbReference type="ARBA" id="ARBA00004651"/>
    </source>
</evidence>
<dbReference type="RefSeq" id="WP_302014308.1">
    <property type="nucleotide sequence ID" value="NZ_CATWGP010000044.1"/>
</dbReference>
<accession>A0A943ELD4</accession>
<comment type="similarity">
    <text evidence="2">Belongs to the MreD family.</text>
</comment>
<keyword evidence="5" id="KW-0133">Cell shape</keyword>
<evidence type="ECO:0000256" key="5">
    <source>
        <dbReference type="ARBA" id="ARBA00022960"/>
    </source>
</evidence>
<dbReference type="Proteomes" id="UP000754226">
    <property type="component" value="Unassembled WGS sequence"/>
</dbReference>
<protein>
    <submittedName>
        <fullName evidence="9">Rod shape-determining protein MreD</fullName>
    </submittedName>
</protein>
<sequence length="168" mass="19665">MNTFLWIFLNLFLFSLKTHWFLLFTTYDSPDFLLLLLILYALDQGGRKGALYGIGMGLFLDVVSFGYFGYHLVTRALVGAFIGSNRMNVFADRMPTYMVLTALVTLLLGVVRGLFLCVMLHRWMPFVSFALWTLRSIGWNLVMAPIVWIIYQKVKERLLRRHSYYYHL</sequence>
<reference evidence="9" key="1">
    <citation type="submission" date="2021-02" db="EMBL/GenBank/DDBJ databases">
        <title>Infant gut strain persistence is associated with maternal origin, phylogeny, and functional potential including surface adhesion and iron acquisition.</title>
        <authorList>
            <person name="Lou Y.C."/>
        </authorList>
    </citation>
    <scope>NUCLEOTIDE SEQUENCE</scope>
    <source>
        <strain evidence="9">L3_106_000M1_dasL3_106_000M1_concoct_15</strain>
    </source>
</reference>
<dbReference type="NCBIfam" id="TIGR03426">
    <property type="entry name" value="shape_MreD"/>
    <property type="match status" value="1"/>
</dbReference>
<keyword evidence="4 8" id="KW-0812">Transmembrane</keyword>
<dbReference type="AlphaFoldDB" id="A0A943ELD4"/>
<dbReference type="Pfam" id="PF04093">
    <property type="entry name" value="MreD"/>
    <property type="match status" value="1"/>
</dbReference>
<keyword evidence="3" id="KW-1003">Cell membrane</keyword>
<dbReference type="EMBL" id="JAGZCZ010000007">
    <property type="protein sequence ID" value="MBS5520022.1"/>
    <property type="molecule type" value="Genomic_DNA"/>
</dbReference>
<evidence type="ECO:0000256" key="2">
    <source>
        <dbReference type="ARBA" id="ARBA00007776"/>
    </source>
</evidence>
<comment type="caution">
    <text evidence="9">The sequence shown here is derived from an EMBL/GenBank/DDBJ whole genome shotgun (WGS) entry which is preliminary data.</text>
</comment>
<evidence type="ECO:0000313" key="10">
    <source>
        <dbReference type="Proteomes" id="UP000754226"/>
    </source>
</evidence>
<keyword evidence="7 8" id="KW-0472">Membrane</keyword>
<keyword evidence="6 8" id="KW-1133">Transmembrane helix</keyword>
<name>A0A943ELD4_9FIRM</name>
<comment type="subcellular location">
    <subcellularLocation>
        <location evidence="1">Cell membrane</location>
        <topology evidence="1">Multi-pass membrane protein</topology>
    </subcellularLocation>
</comment>
<evidence type="ECO:0000256" key="3">
    <source>
        <dbReference type="ARBA" id="ARBA00022475"/>
    </source>
</evidence>
<organism evidence="9 10">
    <name type="scientific">Acidaminococcus intestini</name>
    <dbReference type="NCBI Taxonomy" id="187327"/>
    <lineage>
        <taxon>Bacteria</taxon>
        <taxon>Bacillati</taxon>
        <taxon>Bacillota</taxon>
        <taxon>Negativicutes</taxon>
        <taxon>Acidaminococcales</taxon>
        <taxon>Acidaminococcaceae</taxon>
        <taxon>Acidaminococcus</taxon>
    </lineage>
</organism>
<gene>
    <name evidence="9" type="primary">mreD</name>
    <name evidence="9" type="ORF">KHX13_06820</name>
</gene>
<evidence type="ECO:0000256" key="4">
    <source>
        <dbReference type="ARBA" id="ARBA00022692"/>
    </source>
</evidence>
<feature type="transmembrane region" description="Helical" evidence="8">
    <location>
        <begin position="49"/>
        <end position="70"/>
    </location>
</feature>
<evidence type="ECO:0000256" key="6">
    <source>
        <dbReference type="ARBA" id="ARBA00022989"/>
    </source>
</evidence>
<evidence type="ECO:0000256" key="8">
    <source>
        <dbReference type="SAM" id="Phobius"/>
    </source>
</evidence>
<dbReference type="InterPro" id="IPR007227">
    <property type="entry name" value="Cell_shape_determining_MreD"/>
</dbReference>
<evidence type="ECO:0000313" key="9">
    <source>
        <dbReference type="EMBL" id="MBS5520022.1"/>
    </source>
</evidence>
<dbReference type="GO" id="GO:0005886">
    <property type="term" value="C:plasma membrane"/>
    <property type="evidence" value="ECO:0007669"/>
    <property type="project" value="UniProtKB-SubCell"/>
</dbReference>
<feature type="transmembrane region" description="Helical" evidence="8">
    <location>
        <begin position="132"/>
        <end position="151"/>
    </location>
</feature>